<comment type="subcellular location">
    <subcellularLocation>
        <location evidence="2">Chromosome</location>
    </subcellularLocation>
    <subcellularLocation>
        <location evidence="1">Nucleus</location>
    </subcellularLocation>
</comment>
<feature type="domain" description="Rad21/Rec8-like protein C-terminal eukaryotic" evidence="7">
    <location>
        <begin position="685"/>
        <end position="729"/>
    </location>
</feature>
<evidence type="ECO:0000256" key="4">
    <source>
        <dbReference type="ARBA" id="ARBA00022454"/>
    </source>
</evidence>
<evidence type="ECO:0000256" key="1">
    <source>
        <dbReference type="ARBA" id="ARBA00004123"/>
    </source>
</evidence>
<evidence type="ECO:0000256" key="2">
    <source>
        <dbReference type="ARBA" id="ARBA00004286"/>
    </source>
</evidence>
<dbReference type="CDD" id="cd21792">
    <property type="entry name" value="Rad21_Rec8_M_NXP1-like"/>
    <property type="match status" value="1"/>
</dbReference>
<dbReference type="InterPro" id="IPR039781">
    <property type="entry name" value="Rad21/Rec8-like"/>
</dbReference>
<dbReference type="Gene3D" id="1.10.10.580">
    <property type="entry name" value="Structural maintenance of chromosome 1. Chain E"/>
    <property type="match status" value="1"/>
</dbReference>
<dbReference type="InterPro" id="IPR006910">
    <property type="entry name" value="Rad21_Rec8_N"/>
</dbReference>
<keyword evidence="5" id="KW-0539">Nucleus</keyword>
<comment type="similarity">
    <text evidence="3">Belongs to the rad21 family.</text>
</comment>
<dbReference type="InterPro" id="IPR006909">
    <property type="entry name" value="Rad21/Rec8_C_eu"/>
</dbReference>
<evidence type="ECO:0000256" key="5">
    <source>
        <dbReference type="ARBA" id="ARBA00023242"/>
    </source>
</evidence>
<name>A0AAJ7SE66_9ACAR</name>
<keyword evidence="4" id="KW-0158">Chromosome</keyword>
<dbReference type="GO" id="GO:0005634">
    <property type="term" value="C:nucleus"/>
    <property type="evidence" value="ECO:0007669"/>
    <property type="project" value="UniProtKB-SubCell"/>
</dbReference>
<dbReference type="Proteomes" id="UP000694867">
    <property type="component" value="Unplaced"/>
</dbReference>
<evidence type="ECO:0000256" key="3">
    <source>
        <dbReference type="ARBA" id="ARBA00009870"/>
    </source>
</evidence>
<dbReference type="CTD" id="3354896"/>
<dbReference type="Pfam" id="PF04824">
    <property type="entry name" value="Rad21_Rec8"/>
    <property type="match status" value="1"/>
</dbReference>
<evidence type="ECO:0000259" key="8">
    <source>
        <dbReference type="Pfam" id="PF04825"/>
    </source>
</evidence>
<feature type="compositionally biased region" description="Pro residues" evidence="6">
    <location>
        <begin position="581"/>
        <end position="605"/>
    </location>
</feature>
<dbReference type="PANTHER" id="PTHR12585:SF69">
    <property type="entry name" value="FI11703P"/>
    <property type="match status" value="1"/>
</dbReference>
<accession>A0AAJ7SE66</accession>
<protein>
    <submittedName>
        <fullName evidence="10">Double-strand-break repair protein rad21-like protein 1</fullName>
    </submittedName>
</protein>
<reference evidence="10" key="1">
    <citation type="submission" date="2025-08" db="UniProtKB">
        <authorList>
            <consortium name="RefSeq"/>
        </authorList>
    </citation>
    <scope>IDENTIFICATION</scope>
</reference>
<organism evidence="9 10">
    <name type="scientific">Galendromus occidentalis</name>
    <name type="common">western predatory mite</name>
    <dbReference type="NCBI Taxonomy" id="34638"/>
    <lineage>
        <taxon>Eukaryota</taxon>
        <taxon>Metazoa</taxon>
        <taxon>Ecdysozoa</taxon>
        <taxon>Arthropoda</taxon>
        <taxon>Chelicerata</taxon>
        <taxon>Arachnida</taxon>
        <taxon>Acari</taxon>
        <taxon>Parasitiformes</taxon>
        <taxon>Mesostigmata</taxon>
        <taxon>Gamasina</taxon>
        <taxon>Phytoseioidea</taxon>
        <taxon>Phytoseiidae</taxon>
        <taxon>Typhlodrominae</taxon>
        <taxon>Galendromus</taxon>
    </lineage>
</organism>
<feature type="region of interest" description="Disordered" evidence="6">
    <location>
        <begin position="486"/>
        <end position="637"/>
    </location>
</feature>
<evidence type="ECO:0000313" key="9">
    <source>
        <dbReference type="Proteomes" id="UP000694867"/>
    </source>
</evidence>
<dbReference type="GO" id="GO:0003682">
    <property type="term" value="F:chromatin binding"/>
    <property type="evidence" value="ECO:0007669"/>
    <property type="project" value="TreeGrafter"/>
</dbReference>
<feature type="domain" description="Rad21/Rec8-like protein N-terminal" evidence="8">
    <location>
        <begin position="1"/>
        <end position="104"/>
    </location>
</feature>
<dbReference type="KEGG" id="goe:100906445"/>
<evidence type="ECO:0000313" key="10">
    <source>
        <dbReference type="RefSeq" id="XP_028966864.1"/>
    </source>
</evidence>
<feature type="compositionally biased region" description="Basic and acidic residues" evidence="6">
    <location>
        <begin position="609"/>
        <end position="627"/>
    </location>
</feature>
<keyword evidence="9" id="KW-1185">Reference proteome</keyword>
<sequence>MFYAHFVLAKKGPLSRIWLAAHWDKKLTKAHVFETNIESSVEGILQPKVKMALRTSGHLLLGIVRIYSRKAKYLLADCNEAFIKIKMAFRPGVVDLPEENREAAVQSITLPEVFHDFDIGMPDLPAIDMEATITLNQSRAEDITLKEDFGMGLMNDEAQLYDMTFDTEADIGRDSSQLDFDSQSVNISATEISVAKESAPSLAVSQLASQNSLDAPLNDDGFGGNLDSAGLELENEPRSELYSAGDAAKLEPADLFDDTPMTRRQAPDSHLTDTESDMYDMGTGGSMGCSPASSADGDDLDDINVQPPSAPRDDESSQHTQMNDHMTPLGLPSNLGPDLMQTPMVPPAPREEPETFTLAPLDTTVEQQAGPAVRRIPNRKRKLIIDEVKNISGEEMKAQLSDTSDIVTTLDLAPPTKRLMHWKETGGVDKLLSLPAVENRNSKYIQKLYQSRLVTRSVESDESLVVAPQEEASEGSDIARDLADSRRDDTMHGGSLPPSTPASKRARIDDLPPPTPGRDFNEMGGYAHAPGTDYGSAYTPFTPAPATPAHSQGDFNNTFPSMSGDDLSANFDSLQQSGNMAPPPTPLHPPQTPMQPPQTPMPLPQTPLHEMDSHMDDGAMDIPHHDDSDSDDDAMHSIGDANHDEQADDETFEEFEERIQNRRTVQLLKHVKPVLDSGKPIRFADLVRHNSRKQVAQKFYTFLVLKKQQAVELTQQQAYDELYISTGPKYHTAFASE</sequence>
<feature type="region of interest" description="Disordered" evidence="6">
    <location>
        <begin position="459"/>
        <end position="478"/>
    </location>
</feature>
<proteinExistence type="inferred from homology"/>
<evidence type="ECO:0000259" key="7">
    <source>
        <dbReference type="Pfam" id="PF04824"/>
    </source>
</evidence>
<dbReference type="InterPro" id="IPR036390">
    <property type="entry name" value="WH_DNA-bd_sf"/>
</dbReference>
<dbReference type="InterPro" id="IPR023093">
    <property type="entry name" value="ScpA-like_C"/>
</dbReference>
<dbReference type="PANTHER" id="PTHR12585">
    <property type="entry name" value="SCC1 / RAD21 FAMILY MEMBER"/>
    <property type="match status" value="1"/>
</dbReference>
<dbReference type="InterPro" id="IPR049589">
    <property type="entry name" value="NXP1_M-like"/>
</dbReference>
<feature type="region of interest" description="Disordered" evidence="6">
    <location>
        <begin position="236"/>
        <end position="340"/>
    </location>
</feature>
<dbReference type="Pfam" id="PF04825">
    <property type="entry name" value="Rad21_Rec8_N"/>
    <property type="match status" value="1"/>
</dbReference>
<gene>
    <name evidence="10" type="primary">LOC100906445</name>
</gene>
<dbReference type="SUPFAM" id="SSF46785">
    <property type="entry name" value="Winged helix' DNA-binding domain"/>
    <property type="match status" value="1"/>
</dbReference>
<dbReference type="RefSeq" id="XP_028966864.1">
    <property type="nucleotide sequence ID" value="XM_029111031.1"/>
</dbReference>
<dbReference type="GO" id="GO:0008278">
    <property type="term" value="C:cohesin complex"/>
    <property type="evidence" value="ECO:0007669"/>
    <property type="project" value="InterPro"/>
</dbReference>
<dbReference type="GeneID" id="100906445"/>
<feature type="compositionally biased region" description="Polar residues" evidence="6">
    <location>
        <begin position="570"/>
        <end position="579"/>
    </location>
</feature>
<dbReference type="GO" id="GO:1990414">
    <property type="term" value="P:replication-born double-strand break repair via sister chromatid exchange"/>
    <property type="evidence" value="ECO:0007669"/>
    <property type="project" value="TreeGrafter"/>
</dbReference>
<dbReference type="GO" id="GO:0007062">
    <property type="term" value="P:sister chromatid cohesion"/>
    <property type="evidence" value="ECO:0007669"/>
    <property type="project" value="InterPro"/>
</dbReference>
<evidence type="ECO:0000256" key="6">
    <source>
        <dbReference type="SAM" id="MobiDB-lite"/>
    </source>
</evidence>
<dbReference type="AlphaFoldDB" id="A0AAJ7SE66"/>